<dbReference type="PANTHER" id="PTHR11477:SF7">
    <property type="entry name" value="TRANSCRIPTION ELONGATION FACTOR A N-TERMINAL AND CENTRAL DOMAIN-CONTAINING PROTEIN"/>
    <property type="match status" value="1"/>
</dbReference>
<dbReference type="Pfam" id="PF07500">
    <property type="entry name" value="TFIIS_M"/>
    <property type="match status" value="1"/>
</dbReference>
<dbReference type="AlphaFoldDB" id="A0A667I8Z9"/>
<reference evidence="4" key="2">
    <citation type="submission" date="2025-09" db="UniProtKB">
        <authorList>
            <consortium name="Ensembl"/>
        </authorList>
    </citation>
    <scope>IDENTIFICATION</scope>
</reference>
<dbReference type="Proteomes" id="UP000472241">
    <property type="component" value="Unplaced"/>
</dbReference>
<proteinExistence type="predicted"/>
<dbReference type="GO" id="GO:0006351">
    <property type="term" value="P:DNA-templated transcription"/>
    <property type="evidence" value="ECO:0007669"/>
    <property type="project" value="InterPro"/>
</dbReference>
<keyword evidence="5" id="KW-1185">Reference proteome</keyword>
<dbReference type="InterPro" id="IPR035100">
    <property type="entry name" value="TF_IIS-typ"/>
</dbReference>
<organism evidence="4 5">
    <name type="scientific">Lynx canadensis</name>
    <name type="common">Canada lynx</name>
    <name type="synonym">Felis canadensis</name>
    <dbReference type="NCBI Taxonomy" id="61383"/>
    <lineage>
        <taxon>Eukaryota</taxon>
        <taxon>Metazoa</taxon>
        <taxon>Chordata</taxon>
        <taxon>Craniata</taxon>
        <taxon>Vertebrata</taxon>
        <taxon>Euteleostomi</taxon>
        <taxon>Mammalia</taxon>
        <taxon>Eutheria</taxon>
        <taxon>Laurasiatheria</taxon>
        <taxon>Carnivora</taxon>
        <taxon>Feliformia</taxon>
        <taxon>Felidae</taxon>
        <taxon>Felinae</taxon>
        <taxon>Lynx</taxon>
    </lineage>
</organism>
<evidence type="ECO:0000256" key="2">
    <source>
        <dbReference type="SAM" id="MobiDB-lite"/>
    </source>
</evidence>
<dbReference type="Gene3D" id="1.10.472.30">
    <property type="entry name" value="Transcription elongation factor S-II, central domain"/>
    <property type="match status" value="1"/>
</dbReference>
<dbReference type="InterPro" id="IPR003618">
    <property type="entry name" value="TFIIS_cen_dom"/>
</dbReference>
<dbReference type="Pfam" id="PF08711">
    <property type="entry name" value="Med26"/>
    <property type="match status" value="1"/>
</dbReference>
<dbReference type="SUPFAM" id="SSF46942">
    <property type="entry name" value="Elongation factor TFIIS domain 2"/>
    <property type="match status" value="1"/>
</dbReference>
<evidence type="ECO:0000313" key="4">
    <source>
        <dbReference type="Ensembl" id="ENSLCNP00005029680.1"/>
    </source>
</evidence>
<evidence type="ECO:0000256" key="1">
    <source>
        <dbReference type="PROSITE-ProRule" id="PRU00649"/>
    </source>
</evidence>
<dbReference type="SUPFAM" id="SSF47676">
    <property type="entry name" value="Conserved domain common to transcription factors TFIIS, elongin A, CRSP70"/>
    <property type="match status" value="1"/>
</dbReference>
<comment type="subcellular location">
    <subcellularLocation>
        <location evidence="1">Nucleus</location>
    </subcellularLocation>
</comment>
<dbReference type="Gene3D" id="1.20.930.10">
    <property type="entry name" value="Conserved domain common to transcription factors TFIIS, elongin A, CRSP70"/>
    <property type="match status" value="1"/>
</dbReference>
<dbReference type="PROSITE" id="PS51319">
    <property type="entry name" value="TFIIS_N"/>
    <property type="match status" value="1"/>
</dbReference>
<dbReference type="PANTHER" id="PTHR11477">
    <property type="entry name" value="TRANSCRIPTION FACTOR S-II ZINC FINGER DOMAIN-CONTAINING PROTEIN"/>
    <property type="match status" value="1"/>
</dbReference>
<feature type="domain" description="TFIIS N-terminal" evidence="3">
    <location>
        <begin position="1"/>
        <end position="82"/>
    </location>
</feature>
<feature type="region of interest" description="Disordered" evidence="2">
    <location>
        <begin position="118"/>
        <end position="153"/>
    </location>
</feature>
<dbReference type="GO" id="GO:0005634">
    <property type="term" value="C:nucleus"/>
    <property type="evidence" value="ECO:0007669"/>
    <property type="project" value="UniProtKB-SubCell"/>
</dbReference>
<protein>
    <recommendedName>
        <fullName evidence="3">TFIIS N-terminal domain-containing protein</fullName>
    </recommendedName>
</protein>
<gene>
    <name evidence="4" type="primary">TCEANC</name>
</gene>
<dbReference type="Gene3D" id="2.20.25.10">
    <property type="match status" value="1"/>
</dbReference>
<dbReference type="PIRSF" id="PIRSF006704">
    <property type="entry name" value="TF_IIS"/>
    <property type="match status" value="1"/>
</dbReference>
<evidence type="ECO:0000313" key="5">
    <source>
        <dbReference type="Proteomes" id="UP000472241"/>
    </source>
</evidence>
<dbReference type="InterPro" id="IPR017923">
    <property type="entry name" value="TFIIS_N"/>
</dbReference>
<dbReference type="InterPro" id="IPR035441">
    <property type="entry name" value="TFIIS/LEDGF_dom_sf"/>
</dbReference>
<reference evidence="4" key="1">
    <citation type="submission" date="2025-08" db="UniProtKB">
        <authorList>
            <consortium name="Ensembl"/>
        </authorList>
    </citation>
    <scope>IDENTIFICATION</scope>
</reference>
<feature type="region of interest" description="Disordered" evidence="2">
    <location>
        <begin position="84"/>
        <end position="104"/>
    </location>
</feature>
<accession>A0A667I8Z9</accession>
<name>A0A667I8Z9_LYNCA</name>
<evidence type="ECO:0000259" key="3">
    <source>
        <dbReference type="PROSITE" id="PS51319"/>
    </source>
</evidence>
<sequence length="327" mass="36295">VVQKTQLSAQSSLIEHSMSRRNFEDLGNHLTEPETLRLTQEHLQGTVVVRAVYGVLKNCPTVAWKKKAKRLLSEWKAVYKDLQKPGLSHDPSRGEIRGGSGSHSSCHDVAEAIEMIAPENSTSPVEPEKKHFTGGAPRSADERSSELPDPTVPVRAKGTELLYEALTSSSTDQQPKADMWHNFARDILTLYLKNLKKYKTCVRSKVTNLKNPPKILTTNLAFWDHVAKRICQNDCPGNGTRGPEAVESCIHGISHPGTPVSPSGGGHTDKIKCRSCEKFNCKVTVITRGALFLPGWVRNSNPDEDTMTSVICNECGEQWYHSRWVCL</sequence>
<keyword evidence="1" id="KW-0539">Nucleus</keyword>
<dbReference type="InterPro" id="IPR036575">
    <property type="entry name" value="TFIIS_cen_dom_sf"/>
</dbReference>
<dbReference type="Ensembl" id="ENSLCNT00005033135.1">
    <property type="protein sequence ID" value="ENSLCNP00005029680.1"/>
    <property type="gene ID" value="ENSLCNG00005019319.1"/>
</dbReference>